<organism evidence="2 3">
    <name type="scientific">Oceaniferula marina</name>
    <dbReference type="NCBI Taxonomy" id="2748318"/>
    <lineage>
        <taxon>Bacteria</taxon>
        <taxon>Pseudomonadati</taxon>
        <taxon>Verrucomicrobiota</taxon>
        <taxon>Verrucomicrobiia</taxon>
        <taxon>Verrucomicrobiales</taxon>
        <taxon>Verrucomicrobiaceae</taxon>
        <taxon>Oceaniferula</taxon>
    </lineage>
</organism>
<protein>
    <recommendedName>
        <fullName evidence="4">Long-chain-fatty-acyl-CoA reductase</fullName>
    </recommendedName>
</protein>
<accession>A0A851GGH0</accession>
<sequence length="361" mass="39962">MTTELRIQLLARHCQSPEFLGTFSPQDLIAWLQAELGNATVLDRFIPHGPIQTMAIAPKRLLHIVSGNSPHGAMQSVLRGLLLGSMNEVKLPSGGLPELKLWVDAFPDELQQLVNLHDELPDALWKQADAVIAIGSDTSIEAIHDKLSPWQRFIPHGHKVSMGVVYSDFKTAAARAARDVSLFNQRGCLSPHAIYVDETKPGDRQRFASLLAKAMQSFNLNHPPSPLSLSEAGAIRNLRETYRFLAANDRDIELHESKASLDWTVISEPSITLKLSCLNRCVYVKPLPQQQEDNIHKLIGDEAAHLSTVAIHPYSDQTATHWANSPASRICPMGESQSPSLFWHHDGFPPLASLLSWKDIG</sequence>
<keyword evidence="3" id="KW-1185">Reference proteome</keyword>
<dbReference type="RefSeq" id="WP_178930890.1">
    <property type="nucleotide sequence ID" value="NZ_JACBAZ010000001.1"/>
</dbReference>
<dbReference type="EMBL" id="JACBAZ010000001">
    <property type="protein sequence ID" value="NWK54355.1"/>
    <property type="molecule type" value="Genomic_DNA"/>
</dbReference>
<dbReference type="GO" id="GO:0003995">
    <property type="term" value="F:acyl-CoA dehydrogenase activity"/>
    <property type="evidence" value="ECO:0007669"/>
    <property type="project" value="InterPro"/>
</dbReference>
<name>A0A851GGH0_9BACT</name>
<comment type="caution">
    <text evidence="2">The sequence shown here is derived from an EMBL/GenBank/DDBJ whole genome shotgun (WGS) entry which is preliminary data.</text>
</comment>
<keyword evidence="1" id="KW-0521">NADP</keyword>
<proteinExistence type="predicted"/>
<dbReference type="GO" id="GO:0008218">
    <property type="term" value="P:bioluminescence"/>
    <property type="evidence" value="ECO:0007669"/>
    <property type="project" value="InterPro"/>
</dbReference>
<reference evidence="2 3" key="1">
    <citation type="submission" date="2020-07" db="EMBL/GenBank/DDBJ databases">
        <title>Roseicoccus Jingziensis gen. nov., sp. nov., isolated from coastal seawater.</title>
        <authorList>
            <person name="Feng X."/>
        </authorList>
    </citation>
    <scope>NUCLEOTIDE SEQUENCE [LARGE SCALE GENOMIC DNA]</scope>
    <source>
        <strain evidence="2 3">N1E253</strain>
    </source>
</reference>
<dbReference type="Pfam" id="PF05893">
    <property type="entry name" value="LuxC"/>
    <property type="match status" value="1"/>
</dbReference>
<evidence type="ECO:0000313" key="2">
    <source>
        <dbReference type="EMBL" id="NWK54355.1"/>
    </source>
</evidence>
<dbReference type="Proteomes" id="UP000557872">
    <property type="component" value="Unassembled WGS sequence"/>
</dbReference>
<dbReference type="AlphaFoldDB" id="A0A851GGH0"/>
<dbReference type="InterPro" id="IPR016161">
    <property type="entry name" value="Ald_DH/histidinol_DH"/>
</dbReference>
<dbReference type="InterPro" id="IPR008670">
    <property type="entry name" value="CoA_reduct_LuxC"/>
</dbReference>
<dbReference type="SUPFAM" id="SSF53720">
    <property type="entry name" value="ALDH-like"/>
    <property type="match status" value="1"/>
</dbReference>
<evidence type="ECO:0008006" key="4">
    <source>
        <dbReference type="Google" id="ProtNLM"/>
    </source>
</evidence>
<gene>
    <name evidence="2" type="ORF">HW115_01940</name>
</gene>
<evidence type="ECO:0000313" key="3">
    <source>
        <dbReference type="Proteomes" id="UP000557872"/>
    </source>
</evidence>
<evidence type="ECO:0000256" key="1">
    <source>
        <dbReference type="ARBA" id="ARBA00022857"/>
    </source>
</evidence>